<accession>A0A0V0H9L0</accession>
<evidence type="ECO:0000313" key="1">
    <source>
        <dbReference type="EMBL" id="JAP16585.1"/>
    </source>
</evidence>
<dbReference type="AlphaFoldDB" id="A0A0V0H9L0"/>
<proteinExistence type="predicted"/>
<reference evidence="1" key="1">
    <citation type="submission" date="2015-12" db="EMBL/GenBank/DDBJ databases">
        <title>Gene expression during late stages of embryo sac development: a critical building block for successful pollen-pistil interactions.</title>
        <authorList>
            <person name="Liu Y."/>
            <person name="Joly V."/>
            <person name="Sabar M."/>
            <person name="Matton D.P."/>
        </authorList>
    </citation>
    <scope>NUCLEOTIDE SEQUENCE</scope>
</reference>
<organism evidence="1">
    <name type="scientific">Solanum chacoense</name>
    <name type="common">Chaco potato</name>
    <dbReference type="NCBI Taxonomy" id="4108"/>
    <lineage>
        <taxon>Eukaryota</taxon>
        <taxon>Viridiplantae</taxon>
        <taxon>Streptophyta</taxon>
        <taxon>Embryophyta</taxon>
        <taxon>Tracheophyta</taxon>
        <taxon>Spermatophyta</taxon>
        <taxon>Magnoliopsida</taxon>
        <taxon>eudicotyledons</taxon>
        <taxon>Gunneridae</taxon>
        <taxon>Pentapetalae</taxon>
        <taxon>asterids</taxon>
        <taxon>lamiids</taxon>
        <taxon>Solanales</taxon>
        <taxon>Solanaceae</taxon>
        <taxon>Solanoideae</taxon>
        <taxon>Solaneae</taxon>
        <taxon>Solanum</taxon>
    </lineage>
</organism>
<name>A0A0V0H9L0_SOLCH</name>
<dbReference type="EMBL" id="GEDG01023639">
    <property type="protein sequence ID" value="JAP16585.1"/>
    <property type="molecule type" value="Transcribed_RNA"/>
</dbReference>
<sequence length="68" mass="7946">MCSMRVIRHILVGLLRGRTFFMCRLKSQYSDAFCLEFSLSEVNKSQPLTVSSKILCNLFQVIKCDYYL</sequence>
<protein>
    <submittedName>
        <fullName evidence="1">Putative ovule protein</fullName>
    </submittedName>
</protein>